<gene>
    <name evidence="1" type="ORF">BLA27_18020</name>
</gene>
<dbReference type="AlphaFoldDB" id="A0A1J6HVF7"/>
<accession>A0A1J6HVF7</accession>
<keyword evidence="2" id="KW-1185">Reference proteome</keyword>
<dbReference type="InterPro" id="IPR018727">
    <property type="entry name" value="DUF2267"/>
</dbReference>
<dbReference type="Pfam" id="PF10025">
    <property type="entry name" value="DUF2267"/>
    <property type="match status" value="1"/>
</dbReference>
<sequence>MTIPLEIQRATEEFDKFLHMARDEAGLATRNQAYTMVEAVLLTFRHRLEVDQAIRFATILPPVLRAVFVANWDIGEAKPPFLSRQALTREVQSLRKDHNFAPDSAIYDVAKALRAHIDQVELDSFLAGLSAEARQYWAI</sequence>
<evidence type="ECO:0008006" key="3">
    <source>
        <dbReference type="Google" id="ProtNLM"/>
    </source>
</evidence>
<dbReference type="Proteomes" id="UP000182985">
    <property type="component" value="Unassembled WGS sequence"/>
</dbReference>
<dbReference type="RefSeq" id="WP_071632904.1">
    <property type="nucleotide sequence ID" value="NZ_JBCAUP010000016.1"/>
</dbReference>
<organism evidence="1 2">
    <name type="scientific">Brucella cytisi</name>
    <dbReference type="NCBI Taxonomy" id="407152"/>
    <lineage>
        <taxon>Bacteria</taxon>
        <taxon>Pseudomonadati</taxon>
        <taxon>Pseudomonadota</taxon>
        <taxon>Alphaproteobacteria</taxon>
        <taxon>Hyphomicrobiales</taxon>
        <taxon>Brucellaceae</taxon>
        <taxon>Brucella/Ochrobactrum group</taxon>
        <taxon>Brucella</taxon>
    </lineage>
</organism>
<evidence type="ECO:0000313" key="2">
    <source>
        <dbReference type="Proteomes" id="UP000182985"/>
    </source>
</evidence>
<dbReference type="InterPro" id="IPR038282">
    <property type="entry name" value="DUF2267_sf"/>
</dbReference>
<reference evidence="1 2" key="1">
    <citation type="submission" date="2016-10" db="EMBL/GenBank/DDBJ databases">
        <title>The Draft Genome Sequence of the Potato Rhizosphere Bacteria Ochrobactrum sp. IPA7.2.</title>
        <authorList>
            <person name="Gogoleva N.E."/>
            <person name="Khlopko Y.A."/>
            <person name="Burygin G.L."/>
            <person name="Plotnikov A.O."/>
        </authorList>
    </citation>
    <scope>NUCLEOTIDE SEQUENCE [LARGE SCALE GENOMIC DNA]</scope>
    <source>
        <strain evidence="1 2">IPA7.2</strain>
    </source>
</reference>
<dbReference type="Gene3D" id="1.10.490.110">
    <property type="entry name" value="Uncharacterized conserved protein DUF2267"/>
    <property type="match status" value="1"/>
</dbReference>
<dbReference type="OrthoDB" id="20942at2"/>
<protein>
    <recommendedName>
        <fullName evidence="3">DUF2267 domain-containing protein</fullName>
    </recommendedName>
</protein>
<proteinExistence type="predicted"/>
<comment type="caution">
    <text evidence="1">The sequence shown here is derived from an EMBL/GenBank/DDBJ whole genome shotgun (WGS) entry which is preliminary data.</text>
</comment>
<dbReference type="EMBL" id="MOEC01000019">
    <property type="protein sequence ID" value="OIS92183.1"/>
    <property type="molecule type" value="Genomic_DNA"/>
</dbReference>
<name>A0A1J6HVF7_9HYPH</name>
<evidence type="ECO:0000313" key="1">
    <source>
        <dbReference type="EMBL" id="OIS92183.1"/>
    </source>
</evidence>